<feature type="coiled-coil region" evidence="1">
    <location>
        <begin position="425"/>
        <end position="546"/>
    </location>
</feature>
<name>A0A2S4W932_9BASI</name>
<gene>
    <name evidence="3" type="ORF">PSHT_05992</name>
</gene>
<dbReference type="AlphaFoldDB" id="A0A2S4W932"/>
<protein>
    <recommendedName>
        <fullName evidence="5">Hyaluronan-mediated motility receptor C-terminal domain-containing protein</fullName>
    </recommendedName>
</protein>
<feature type="region of interest" description="Disordered" evidence="2">
    <location>
        <begin position="88"/>
        <end position="107"/>
    </location>
</feature>
<feature type="region of interest" description="Disordered" evidence="2">
    <location>
        <begin position="656"/>
        <end position="695"/>
    </location>
</feature>
<sequence>MTLFPKSQRFPTQKGSEVPSPGRYNPSLHDPSQDPWRKGALEIYKAARNKQVDPGPGRVHHCGSYLHFTVGATDTFGLYNPDQQYDNVHSSRPRPRALSTMATPSKQNKELLRLETKLSERESNITHLTETLQKTEQITKEIRNALNKSEHDNSSLRSEVDRLKKQLHGLAGLHAKVIELESEHDKSKKRREKEISTLKTELRLAEDRASQYLNDKNNLQGDFERLQTSLENSECALQSTSRKTNQQLSRYLENIFEERQVNQRALQVTKSLSLLDSVHAKKTLADRASQVAELVTLVQQASVREDLLYEVFDSLTETNDMQMQQLIDIEVDLQLERDELRQSLVQLREESQSRQQLSDQQLREKGVECQLAHQRTSQIQSELNEAHLVCSSLEKAVISSSDAYHDLSGVCLSKCKELEKSRSDVEKRDAKITELAESIQELESQLVEMNQQIDCLHENHSLATEAWQLKQSELQSNIKKLEKDLREEKVKRNKISSELMLTKQAEAALQGEVEHAQNLNTQLEEVERENEQLKKINDLIMRQSNLNAAEAAKVEKLNNELVSQRNPAQKVKILDRMRKEIKEERENTAKLENQLWTANTEIKTLKEELSAYQSVSHPTTSVPNYVQPSTVHNGIGIARVTRAPLSEVMKTFDNRSDTHSIAKSKAEKEEAAVIRPNPKIPTRTKASKHHQPSHFLTPHEFIQETLLEDQEDQPKSSRLPTTNNNNLTKLVKKRDDSKKEKLMIINKNNNLTNNVGEISLGAIKMQGKMTLMNSDKLFRKNTTPYPSLHNLYQLCSYTVEFGSHVRLAQTATKRWFGRRPKKDALLVPICDATSHFGYNTDKTTKRTRVRSRARLYSVKQDQMVSLFQDQSERQ</sequence>
<keyword evidence="1" id="KW-0175">Coiled coil</keyword>
<comment type="caution">
    <text evidence="3">The sequence shown here is derived from an EMBL/GenBank/DDBJ whole genome shotgun (WGS) entry which is preliminary data.</text>
</comment>
<evidence type="ECO:0000256" key="2">
    <source>
        <dbReference type="SAM" id="MobiDB-lite"/>
    </source>
</evidence>
<proteinExistence type="predicted"/>
<feature type="region of interest" description="Disordered" evidence="2">
    <location>
        <begin position="1"/>
        <end position="35"/>
    </location>
</feature>
<organism evidence="3 4">
    <name type="scientific">Puccinia striiformis</name>
    <dbReference type="NCBI Taxonomy" id="27350"/>
    <lineage>
        <taxon>Eukaryota</taxon>
        <taxon>Fungi</taxon>
        <taxon>Dikarya</taxon>
        <taxon>Basidiomycota</taxon>
        <taxon>Pucciniomycotina</taxon>
        <taxon>Pucciniomycetes</taxon>
        <taxon>Pucciniales</taxon>
        <taxon>Pucciniaceae</taxon>
        <taxon>Puccinia</taxon>
    </lineage>
</organism>
<dbReference type="VEuPathDB" id="FungiDB:PSTT_00404"/>
<dbReference type="OrthoDB" id="419631at2759"/>
<accession>A0A2S4W932</accession>
<evidence type="ECO:0000313" key="3">
    <source>
        <dbReference type="EMBL" id="POW18270.1"/>
    </source>
</evidence>
<feature type="coiled-coil region" evidence="1">
    <location>
        <begin position="146"/>
        <end position="236"/>
    </location>
</feature>
<dbReference type="EMBL" id="PKSM01000068">
    <property type="protein sequence ID" value="POW18270.1"/>
    <property type="molecule type" value="Genomic_DNA"/>
</dbReference>
<feature type="coiled-coil region" evidence="1">
    <location>
        <begin position="574"/>
        <end position="608"/>
    </location>
</feature>
<dbReference type="VEuPathDB" id="FungiDB:PSHT_05992"/>
<evidence type="ECO:0000256" key="1">
    <source>
        <dbReference type="SAM" id="Coils"/>
    </source>
</evidence>
<dbReference type="Proteomes" id="UP000238274">
    <property type="component" value="Unassembled WGS sequence"/>
</dbReference>
<evidence type="ECO:0000313" key="4">
    <source>
        <dbReference type="Proteomes" id="UP000238274"/>
    </source>
</evidence>
<reference evidence="4" key="2">
    <citation type="journal article" date="2018" name="BMC Genomics">
        <title>Genomic insights into host adaptation between the wheat stripe rust pathogen (Puccinia striiformis f. sp. tritici) and the barley stripe rust pathogen (Puccinia striiformis f. sp. hordei).</title>
        <authorList>
            <person name="Xia C."/>
            <person name="Wang M."/>
            <person name="Yin C."/>
            <person name="Cornejo O.E."/>
            <person name="Hulbert S.H."/>
            <person name="Chen X."/>
        </authorList>
    </citation>
    <scope>NUCLEOTIDE SEQUENCE [LARGE SCALE GENOMIC DNA]</scope>
    <source>
        <strain evidence="4">93TX-2</strain>
    </source>
</reference>
<feature type="compositionally biased region" description="Basic and acidic residues" evidence="2">
    <location>
        <begin position="656"/>
        <end position="672"/>
    </location>
</feature>
<reference evidence="3 4" key="1">
    <citation type="submission" date="2017-12" db="EMBL/GenBank/DDBJ databases">
        <title>Gene loss provides genomic basis for host adaptation in cereal stripe rust fungi.</title>
        <authorList>
            <person name="Xia C."/>
        </authorList>
    </citation>
    <scope>NUCLEOTIDE SEQUENCE [LARGE SCALE GENOMIC DNA]</scope>
    <source>
        <strain evidence="3 4">93TX-2</strain>
    </source>
</reference>
<keyword evidence="4" id="KW-1185">Reference proteome</keyword>
<reference evidence="4" key="3">
    <citation type="journal article" date="2018" name="Mol. Plant Microbe Interact.">
        <title>Genome sequence resources for the wheat stripe rust pathogen (Puccinia striiformis f. sp. tritici) and the barley stripe rust pathogen (Puccinia striiformis f. sp. hordei).</title>
        <authorList>
            <person name="Xia C."/>
            <person name="Wang M."/>
            <person name="Yin C."/>
            <person name="Cornejo O.E."/>
            <person name="Hulbert S.H."/>
            <person name="Chen X."/>
        </authorList>
    </citation>
    <scope>NUCLEOTIDE SEQUENCE [LARGE SCALE GENOMIC DNA]</scope>
    <source>
        <strain evidence="4">93TX-2</strain>
    </source>
</reference>
<evidence type="ECO:0008006" key="5">
    <source>
        <dbReference type="Google" id="ProtNLM"/>
    </source>
</evidence>